<evidence type="ECO:0000313" key="1">
    <source>
        <dbReference type="EMBL" id="MBZ6151979.1"/>
    </source>
</evidence>
<name>A0ABS7W1Y0_STROV</name>
<sequence length="123" mass="13736">MDANGSRPLEDLVQWNGELAGLIRNTRHGEPASAVTFRRGHAVAAAERVTTGLASPDQLIDWAQAVHFEDQVHVDEGHQDLLTQFLVEISTPELFEPVTHEVCQRWLRILRTSMASDVEAAKR</sequence>
<proteinExistence type="predicted"/>
<reference evidence="1 2" key="1">
    <citation type="submission" date="2021-06" db="EMBL/GenBank/DDBJ databases">
        <title>Ecological speciation of a Streptomyces species isolated from different habitats and geographic origins.</title>
        <authorList>
            <person name="Wang J."/>
        </authorList>
    </citation>
    <scope>NUCLEOTIDE SEQUENCE [LARGE SCALE GENOMIC DNA]</scope>
    <source>
        <strain evidence="1 2">FXJ8.012</strain>
    </source>
</reference>
<dbReference type="Proteomes" id="UP000758701">
    <property type="component" value="Unassembled WGS sequence"/>
</dbReference>
<dbReference type="EMBL" id="JAHSTP010000004">
    <property type="protein sequence ID" value="MBZ6151979.1"/>
    <property type="molecule type" value="Genomic_DNA"/>
</dbReference>
<comment type="caution">
    <text evidence="1">The sequence shown here is derived from an EMBL/GenBank/DDBJ whole genome shotgun (WGS) entry which is preliminary data.</text>
</comment>
<protein>
    <submittedName>
        <fullName evidence="1">Uncharacterized protein</fullName>
    </submittedName>
</protein>
<dbReference type="RefSeq" id="WP_224286322.1">
    <property type="nucleotide sequence ID" value="NZ_JAHSST010000012.1"/>
</dbReference>
<organism evidence="1 2">
    <name type="scientific">Streptomyces olivaceus</name>
    <dbReference type="NCBI Taxonomy" id="47716"/>
    <lineage>
        <taxon>Bacteria</taxon>
        <taxon>Bacillati</taxon>
        <taxon>Actinomycetota</taxon>
        <taxon>Actinomycetes</taxon>
        <taxon>Kitasatosporales</taxon>
        <taxon>Streptomycetaceae</taxon>
        <taxon>Streptomyces</taxon>
    </lineage>
</organism>
<evidence type="ECO:0000313" key="2">
    <source>
        <dbReference type="Proteomes" id="UP000758701"/>
    </source>
</evidence>
<gene>
    <name evidence="1" type="ORF">KVH32_12510</name>
</gene>
<keyword evidence="2" id="KW-1185">Reference proteome</keyword>
<accession>A0ABS7W1Y0</accession>